<comment type="caution">
    <text evidence="2">The sequence shown here is derived from an EMBL/GenBank/DDBJ whole genome shotgun (WGS) entry which is preliminary data.</text>
</comment>
<feature type="compositionally biased region" description="Gly residues" evidence="1">
    <location>
        <begin position="85"/>
        <end position="102"/>
    </location>
</feature>
<feature type="compositionally biased region" description="Acidic residues" evidence="1">
    <location>
        <begin position="103"/>
        <end position="116"/>
    </location>
</feature>
<dbReference type="RefSeq" id="WP_191827981.1">
    <property type="nucleotide sequence ID" value="NZ_JACYHB010000003.1"/>
</dbReference>
<dbReference type="AlphaFoldDB" id="A0A927G8Q8"/>
<sequence>MTALGACSPGGQEGTSTGASAGSAFFDTSAVHSIDVEYSEDDYQAMLDTYADSGDKDWIHATVTIDGSTYKGVGLRLKGNSSLRGLGGEGGGPGAQGAPGTDGGDDDAAADDDSTAGDDGAAGNDGATGDGDAAGDGAARGTMRDERDGTASADSPEGLPWLIRLDKYVDDQQHDGRADFVVRGNNTESSLNEAVALQVLALADVEAEQASYARFSVNGSDEQLRLVLDLPDDDLWNEDVYDGTGITYKADSEGDWSYRGDDLAEYADAFEAKYDGTGASDDEVYAPVEKLLDFVNNSSDEDFAAKLGDYLDVDELARYLAVQDLVQNSDDIDGPGNNSYLHYDPESGLFSVVAWDQNLSYGGMGGMGGGMGGPGGGMGRPGGGQGDGGARGTPPEGYEPPVGQGPPDGFEPPDGAQMPQGGEMPEGFEPPDGAGGAGGGFGGKENALVTRFLADDDFSSLYDSAVEDLSASVYDSGDAQKYLDGLVTTLTEQATDLVPAETVQDEADSVAGFFSDDTSPSTEK</sequence>
<feature type="region of interest" description="Disordered" evidence="1">
    <location>
        <begin position="84"/>
        <end position="157"/>
    </location>
</feature>
<accession>A0A927G8Q8</accession>
<dbReference type="EMBL" id="JACYHB010000003">
    <property type="protein sequence ID" value="MBD8078390.1"/>
    <property type="molecule type" value="Genomic_DNA"/>
</dbReference>
<protein>
    <submittedName>
        <fullName evidence="2">CotH kinase family protein</fullName>
    </submittedName>
</protein>
<dbReference type="GO" id="GO:0016301">
    <property type="term" value="F:kinase activity"/>
    <property type="evidence" value="ECO:0007669"/>
    <property type="project" value="UniProtKB-KW"/>
</dbReference>
<dbReference type="Proteomes" id="UP000610846">
    <property type="component" value="Unassembled WGS sequence"/>
</dbReference>
<proteinExistence type="predicted"/>
<keyword evidence="2" id="KW-0808">Transferase</keyword>
<organism evidence="2 3">
    <name type="scientific">Cellulosimicrobium arenosum</name>
    <dbReference type="NCBI Taxonomy" id="2708133"/>
    <lineage>
        <taxon>Bacteria</taxon>
        <taxon>Bacillati</taxon>
        <taxon>Actinomycetota</taxon>
        <taxon>Actinomycetes</taxon>
        <taxon>Micrococcales</taxon>
        <taxon>Promicromonosporaceae</taxon>
        <taxon>Cellulosimicrobium</taxon>
    </lineage>
</organism>
<gene>
    <name evidence="2" type="ORF">IF651_04875</name>
</gene>
<evidence type="ECO:0000313" key="2">
    <source>
        <dbReference type="EMBL" id="MBD8078390.1"/>
    </source>
</evidence>
<dbReference type="InterPro" id="IPR014867">
    <property type="entry name" value="Spore_coat_CotH_CotH2/3/7"/>
</dbReference>
<evidence type="ECO:0000256" key="1">
    <source>
        <dbReference type="SAM" id="MobiDB-lite"/>
    </source>
</evidence>
<keyword evidence="3" id="KW-1185">Reference proteome</keyword>
<feature type="region of interest" description="Disordered" evidence="1">
    <location>
        <begin position="372"/>
        <end position="444"/>
    </location>
</feature>
<feature type="compositionally biased region" description="Gly residues" evidence="1">
    <location>
        <begin position="433"/>
        <end position="443"/>
    </location>
</feature>
<dbReference type="PANTHER" id="PTHR40050">
    <property type="entry name" value="INNER SPORE COAT PROTEIN H"/>
    <property type="match status" value="1"/>
</dbReference>
<dbReference type="Pfam" id="PF08757">
    <property type="entry name" value="CotH"/>
    <property type="match status" value="1"/>
</dbReference>
<name>A0A927G8Q8_9MICO</name>
<keyword evidence="2" id="KW-0418">Kinase</keyword>
<reference evidence="2" key="2">
    <citation type="submission" date="2020-09" db="EMBL/GenBank/DDBJ databases">
        <authorList>
            <person name="Yu Y."/>
        </authorList>
    </citation>
    <scope>NUCLEOTIDE SEQUENCE</scope>
    <source>
        <strain evidence="2">KCTC 49039</strain>
    </source>
</reference>
<feature type="compositionally biased region" description="Gly residues" evidence="1">
    <location>
        <begin position="372"/>
        <end position="391"/>
    </location>
</feature>
<dbReference type="PANTHER" id="PTHR40050:SF1">
    <property type="entry name" value="INNER SPORE COAT PROTEIN H"/>
    <property type="match status" value="1"/>
</dbReference>
<reference evidence="2" key="1">
    <citation type="journal article" date="2018" name="Curr. Microbiol.">
        <title>Cellulosimicrobium arenosum sp. nov., Isolated from Marine Sediment Sand.</title>
        <authorList>
            <person name="Oh M."/>
            <person name="Kim J.H."/>
            <person name="Yoon J.H."/>
            <person name="Schumann P."/>
            <person name="Kim W."/>
        </authorList>
    </citation>
    <scope>NUCLEOTIDE SEQUENCE</scope>
    <source>
        <strain evidence="2">KCTC 49039</strain>
    </source>
</reference>
<evidence type="ECO:0000313" key="3">
    <source>
        <dbReference type="Proteomes" id="UP000610846"/>
    </source>
</evidence>